<organism evidence="1 2">
    <name type="scientific">Ricinus communis</name>
    <name type="common">Castor bean</name>
    <dbReference type="NCBI Taxonomy" id="3988"/>
    <lineage>
        <taxon>Eukaryota</taxon>
        <taxon>Viridiplantae</taxon>
        <taxon>Streptophyta</taxon>
        <taxon>Embryophyta</taxon>
        <taxon>Tracheophyta</taxon>
        <taxon>Spermatophyta</taxon>
        <taxon>Magnoliopsida</taxon>
        <taxon>eudicotyledons</taxon>
        <taxon>Gunneridae</taxon>
        <taxon>Pentapetalae</taxon>
        <taxon>rosids</taxon>
        <taxon>fabids</taxon>
        <taxon>Malpighiales</taxon>
        <taxon>Euphorbiaceae</taxon>
        <taxon>Acalyphoideae</taxon>
        <taxon>Acalypheae</taxon>
        <taxon>Ricinus</taxon>
    </lineage>
</organism>
<dbReference type="AlphaFoldDB" id="B9SIQ8"/>
<sequence length="137" mass="15992">MVFSSREIIVQAEEDLRILETHHPNRFEYLKLELKSFISFLESQQLLLPYYCDNSIFLPSSSSHQLVSTQASTCEKNQKGTNGSFEIQEMEEVREGTKHEFQEHKVEVKMNKDRVDLALEKAQTCLHKIRELKTSLC</sequence>
<keyword evidence="2" id="KW-1185">Reference proteome</keyword>
<evidence type="ECO:0000313" key="2">
    <source>
        <dbReference type="Proteomes" id="UP000008311"/>
    </source>
</evidence>
<proteinExistence type="predicted"/>
<name>B9SIQ8_RICCO</name>
<dbReference type="EMBL" id="EQ973976">
    <property type="protein sequence ID" value="EEF36481.1"/>
    <property type="molecule type" value="Genomic_DNA"/>
</dbReference>
<reference evidence="2" key="1">
    <citation type="journal article" date="2010" name="Nat. Biotechnol.">
        <title>Draft genome sequence of the oilseed species Ricinus communis.</title>
        <authorList>
            <person name="Chan A.P."/>
            <person name="Crabtree J."/>
            <person name="Zhao Q."/>
            <person name="Lorenzi H."/>
            <person name="Orvis J."/>
            <person name="Puiu D."/>
            <person name="Melake-Berhan A."/>
            <person name="Jones K.M."/>
            <person name="Redman J."/>
            <person name="Chen G."/>
            <person name="Cahoon E.B."/>
            <person name="Gedil M."/>
            <person name="Stanke M."/>
            <person name="Haas B.J."/>
            <person name="Wortman J.R."/>
            <person name="Fraser-Liggett C.M."/>
            <person name="Ravel J."/>
            <person name="Rabinowicz P.D."/>
        </authorList>
    </citation>
    <scope>NUCLEOTIDE SEQUENCE [LARGE SCALE GENOMIC DNA]</scope>
    <source>
        <strain evidence="2">cv. Hale</strain>
    </source>
</reference>
<dbReference type="eggNOG" id="ENOG502S9BJ">
    <property type="taxonomic scope" value="Eukaryota"/>
</dbReference>
<dbReference type="Proteomes" id="UP000008311">
    <property type="component" value="Unassembled WGS sequence"/>
</dbReference>
<evidence type="ECO:0000313" key="1">
    <source>
        <dbReference type="EMBL" id="EEF36481.1"/>
    </source>
</evidence>
<protein>
    <submittedName>
        <fullName evidence="1">Uncharacterized protein</fullName>
    </submittedName>
</protein>
<dbReference type="InParanoid" id="B9SIQ8"/>
<gene>
    <name evidence="1" type="ORF">RCOM_0539140</name>
</gene>
<accession>B9SIQ8</accession>